<evidence type="ECO:0000313" key="4">
    <source>
        <dbReference type="EMBL" id="BDU03379.1"/>
    </source>
</evidence>
<keyword evidence="2" id="KW-0472">Membrane</keyword>
<evidence type="ECO:0000313" key="5">
    <source>
        <dbReference type="Proteomes" id="UP001317870"/>
    </source>
</evidence>
<feature type="transmembrane region" description="Helical" evidence="2">
    <location>
        <begin position="55"/>
        <end position="72"/>
    </location>
</feature>
<evidence type="ECO:0000259" key="3">
    <source>
        <dbReference type="Pfam" id="PF10756"/>
    </source>
</evidence>
<proteinExistence type="predicted"/>
<name>A0ABM8D7E3_9NOCA</name>
<evidence type="ECO:0000256" key="1">
    <source>
        <dbReference type="SAM" id="MobiDB-lite"/>
    </source>
</evidence>
<dbReference type="EMBL" id="AP026978">
    <property type="protein sequence ID" value="BDU03379.1"/>
    <property type="molecule type" value="Genomic_DNA"/>
</dbReference>
<gene>
    <name evidence="4" type="ORF">IFM12276_64070</name>
</gene>
<sequence>MGSVVSPERSVPGPPDRDEPNLTWSTPTPALVAVAVGGIALAVAAVVTTEAASRLLVGLAAVGLLGLAGLGFRQRPRLSVVTGERPRMVVRTLTGPDEYAPDQIVRARVVSYRRLGRKMPMLELDVLHDGAERLLIFGRWDLGANPEFVYQDLVGALRLTEDKTR</sequence>
<evidence type="ECO:0000256" key="2">
    <source>
        <dbReference type="SAM" id="Phobius"/>
    </source>
</evidence>
<keyword evidence="2" id="KW-1133">Transmembrane helix</keyword>
<dbReference type="InterPro" id="IPR019692">
    <property type="entry name" value="CFP-6_PH"/>
</dbReference>
<feature type="transmembrane region" description="Helical" evidence="2">
    <location>
        <begin position="30"/>
        <end position="48"/>
    </location>
</feature>
<keyword evidence="2" id="KW-0812">Transmembrane</keyword>
<organism evidence="4 5">
    <name type="scientific">Nocardia sputorum</name>
    <dbReference type="NCBI Taxonomy" id="2984338"/>
    <lineage>
        <taxon>Bacteria</taxon>
        <taxon>Bacillati</taxon>
        <taxon>Actinomycetota</taxon>
        <taxon>Actinomycetes</taxon>
        <taxon>Mycobacteriales</taxon>
        <taxon>Nocardiaceae</taxon>
        <taxon>Nocardia</taxon>
    </lineage>
</organism>
<reference evidence="4 5" key="1">
    <citation type="submission" date="2022-11" db="EMBL/GenBank/DDBJ databases">
        <title>Genome Sequencing of Nocardia sp. ON39_IFM12276 and assembly.</title>
        <authorList>
            <person name="Shimojima M."/>
            <person name="Toyokawa M."/>
            <person name="Uesaka K."/>
        </authorList>
    </citation>
    <scope>NUCLEOTIDE SEQUENCE [LARGE SCALE GENOMIC DNA]</scope>
    <source>
        <strain evidence="4 5">IFM 12276</strain>
    </source>
</reference>
<accession>A0ABM8D7E3</accession>
<keyword evidence="5" id="KW-1185">Reference proteome</keyword>
<dbReference type="Pfam" id="PF10756">
    <property type="entry name" value="bPH_6"/>
    <property type="match status" value="1"/>
</dbReference>
<protein>
    <recommendedName>
        <fullName evidence="3">Low molecular weight protein antigen 6 PH domain-containing protein</fullName>
    </recommendedName>
</protein>
<feature type="domain" description="Low molecular weight protein antigen 6 PH" evidence="3">
    <location>
        <begin position="88"/>
        <end position="152"/>
    </location>
</feature>
<dbReference type="Proteomes" id="UP001317870">
    <property type="component" value="Chromosome"/>
</dbReference>
<feature type="region of interest" description="Disordered" evidence="1">
    <location>
        <begin position="1"/>
        <end position="24"/>
    </location>
</feature>